<dbReference type="InterPro" id="IPR011545">
    <property type="entry name" value="DEAD/DEAH_box_helicase_dom"/>
</dbReference>
<feature type="region of interest" description="Disordered" evidence="4">
    <location>
        <begin position="529"/>
        <end position="551"/>
    </location>
</feature>
<dbReference type="PROSITE" id="PS51194">
    <property type="entry name" value="HELICASE_CTER"/>
    <property type="match status" value="1"/>
</dbReference>
<dbReference type="Pfam" id="PF09369">
    <property type="entry name" value="MZB"/>
    <property type="match status" value="1"/>
</dbReference>
<dbReference type="EMBL" id="LUUL01000146">
    <property type="protein sequence ID" value="OAI21246.1"/>
    <property type="molecule type" value="Genomic_DNA"/>
</dbReference>
<feature type="compositionally biased region" description="Acidic residues" evidence="4">
    <location>
        <begin position="529"/>
        <end position="538"/>
    </location>
</feature>
<dbReference type="InterPro" id="IPR018973">
    <property type="entry name" value="MZB"/>
</dbReference>
<evidence type="ECO:0000256" key="1">
    <source>
        <dbReference type="ARBA" id="ARBA00022741"/>
    </source>
</evidence>
<dbReference type="GO" id="GO:0003676">
    <property type="term" value="F:nucleic acid binding"/>
    <property type="evidence" value="ECO:0007669"/>
    <property type="project" value="InterPro"/>
</dbReference>
<comment type="caution">
    <text evidence="7">The sequence shown here is derived from an EMBL/GenBank/DDBJ whole genome shotgun (WGS) entry which is preliminary data.</text>
</comment>
<dbReference type="SMART" id="SM00490">
    <property type="entry name" value="HELICc"/>
    <property type="match status" value="1"/>
</dbReference>
<protein>
    <recommendedName>
        <fullName evidence="9">DEAD/DEAH box helicase</fullName>
    </recommendedName>
</protein>
<dbReference type="Proteomes" id="UP000077734">
    <property type="component" value="Unassembled WGS sequence"/>
</dbReference>
<reference evidence="7 8" key="1">
    <citation type="submission" date="2016-03" db="EMBL/GenBank/DDBJ databases">
        <authorList>
            <person name="Heylen K."/>
            <person name="De Vos P."/>
            <person name="Vekeman B."/>
        </authorList>
    </citation>
    <scope>NUCLEOTIDE SEQUENCE [LARGE SCALE GENOMIC DNA]</scope>
    <source>
        <strain evidence="7 8">R-49807</strain>
    </source>
</reference>
<organism evidence="7 8">
    <name type="scientific">Methylomonas koyamae</name>
    <dbReference type="NCBI Taxonomy" id="702114"/>
    <lineage>
        <taxon>Bacteria</taxon>
        <taxon>Pseudomonadati</taxon>
        <taxon>Pseudomonadota</taxon>
        <taxon>Gammaproteobacteria</taxon>
        <taxon>Methylococcales</taxon>
        <taxon>Methylococcaceae</taxon>
        <taxon>Methylomonas</taxon>
    </lineage>
</organism>
<dbReference type="PANTHER" id="PTHR47957:SF3">
    <property type="entry name" value="ATP-DEPENDENT HELICASE HRQ1"/>
    <property type="match status" value="1"/>
</dbReference>
<evidence type="ECO:0000256" key="2">
    <source>
        <dbReference type="ARBA" id="ARBA00022840"/>
    </source>
</evidence>
<dbReference type="Pfam" id="PF00270">
    <property type="entry name" value="DEAD"/>
    <property type="match status" value="1"/>
</dbReference>
<evidence type="ECO:0000313" key="8">
    <source>
        <dbReference type="Proteomes" id="UP000077734"/>
    </source>
</evidence>
<evidence type="ECO:0000256" key="3">
    <source>
        <dbReference type="SAM" id="Coils"/>
    </source>
</evidence>
<feature type="coiled-coil region" evidence="3">
    <location>
        <begin position="687"/>
        <end position="714"/>
    </location>
</feature>
<evidence type="ECO:0000313" key="7">
    <source>
        <dbReference type="EMBL" id="OAI21246.1"/>
    </source>
</evidence>
<dbReference type="GO" id="GO:0006289">
    <property type="term" value="P:nucleotide-excision repair"/>
    <property type="evidence" value="ECO:0007669"/>
    <property type="project" value="TreeGrafter"/>
</dbReference>
<evidence type="ECO:0000256" key="4">
    <source>
        <dbReference type="SAM" id="MobiDB-lite"/>
    </source>
</evidence>
<accession>A0AA91D7X8</accession>
<dbReference type="InterPro" id="IPR027417">
    <property type="entry name" value="P-loop_NTPase"/>
</dbReference>
<keyword evidence="3" id="KW-0175">Coiled coil</keyword>
<keyword evidence="2" id="KW-0067">ATP-binding</keyword>
<dbReference type="RefSeq" id="WP_064030495.1">
    <property type="nucleotide sequence ID" value="NZ_LUUL01000146.1"/>
</dbReference>
<evidence type="ECO:0008006" key="9">
    <source>
        <dbReference type="Google" id="ProtNLM"/>
    </source>
</evidence>
<dbReference type="SUPFAM" id="SSF52540">
    <property type="entry name" value="P-loop containing nucleoside triphosphate hydrolases"/>
    <property type="match status" value="2"/>
</dbReference>
<name>A0AA91D7X8_9GAMM</name>
<evidence type="ECO:0000259" key="5">
    <source>
        <dbReference type="PROSITE" id="PS51192"/>
    </source>
</evidence>
<keyword evidence="8" id="KW-1185">Reference proteome</keyword>
<dbReference type="Pfam" id="PF00271">
    <property type="entry name" value="Helicase_C"/>
    <property type="match status" value="1"/>
</dbReference>
<sequence length="2085" mass="237142">MLNYFQPLIRQLSERSAEATLSILGISHPELRQFLSEQFNRPVGDANNFLADPVFEAIFGWEEANITMDRLAGSLLERSLLDAMDSPPLDLKDYAFRKEWKPYQHQLKAWEKLSLSTPQSIVITSGTGSGKTECFMVPVINDLVRQYQAHNQSLIGVQALFIYPLNALINSQRDRLRAWTHKFGDGVRFCLYNGNTPENVEASKQAANPNEVLSRTLLRNAPPPLLVTNSTMLEYMLVRQVDAPILEKSQGKLRWIVLDEAHTYIGSQAAELSLLLRRVLHSFGVKPEDVRFVATSATIGDKDNVPLQRYLADLAGISPEQVTVIGGNRSIPTLNNPRGNYKQNTPITTLAEIEPDQLVSKQRYRALEDHPTSRKLRDEFARNPIPKTLAQLSSALFGNIEDIKTRQQHTLAWLDLCTGTMLPDKDNKPKQPFLPIRSHLFHQVTNGLWCCVDANCSHKQNSSLANSWQFGYVYSQQRERCECGAPVYELVFCNDCNSPHLQAFQTDQGQLIQIPRQTIDEFSLHVEPDVDDENDEEKPSENHTVTQSQMVNLSASPHQEFTYDLALSFESKLLGDDSVEGARIHVVGQENGERCGQCGYVPDRGEHHVFRRCLLGTPFYVSNTVPTLLEFCQDGKNPLESPGRGRRLITFTDSRQGTARIAVKIQQDSERNRLRGLVYEMVARQGADDTSDEREALEKERDDFLAKAEKFKKMGLSETTDFLNFAEERQQRIDQLGEIKPFTWQEAIDTLQVSNDISKAMLEYYRSLNSVLFGEHGGEKTLAEMLLIREFYHRPKRQNTLETLGLVAVQYPALEAIKTLPPEFNKFGLNIDDWKNFLKISLDFFVRSNFVSVKNEWLNWIGVSIFPKVLLAPDSKEATGKRITKWPLVRKGRNHRLIRILAQAFNLRLDNNLNEDILNQIMRSAWKALTQESKILTPVSGPLTYQMNLDKIAFSSIENAWVCPVTHRLLDTTFKGITPYLPYEANENTTVCKSVVIPILPYKHDFNSDQERISFIREWVASNKQITALRQQNLWTDLSDRIIEGGVFFRSAEHSAQQPASRLQEFEKLFKAEKLNVLSCSTTMEMGVDIGGISAVAMNNVPPHPANYLQRAGRAGRRQETRALSFTICKDNPHERTVFNNPLWPFTTHVKAPYITLNSEKIVQRHANSLIFGYFLKQIVGVAQQQNTKLDCGWFFCKEDGNVSPFEQFCAWVSELDALSMPKELATGLDALIKNTVFGGTPLVNITTKSVDVLVEVNEKWQSEYLPLRAEFISSEQSIANDAAYKKRVERDLERLKGEYLLAELATRGFLPCYGFPTGLGYFDPYSIHDYLQKNQKKETSRDDNQTRIRDKPTRSLSVAIREYAPGCDIVLNGLAYRSAGLALSWHSPESGSTELQKVMTAWRCDHCGAIDHALSTSADSNCNQCGEPINAEHRREFIEPAGFAVDFYSSPHTDISAQHYIPVKEPWVTAKDILRPLPNNKLGYFRAGSRGEIFYHSSGEHGHGYAMCWHCGRAESMSADGTLPEVFNKKHRKLRGKPEGEIDAWCSGNDNPYAIKDKLHLGYIDHTDVFELYLKHSNEQMLLSYSDDDSKKIAWTLAVVLRQALAEILGINSEEIGYAVKPTKLPHCKYQVATIVLYDKSSGGAGFSSSAYRYFDELFSKAREYLYCSCQGVCQNCLLGYDTRFHAEYLDRNLALNFLSDEFVKLLALPESLKLLGPDSKYTPETLSSEIYHAAAKGASKLRLFLQGDQSDWDILSTLREKIYQWKHLFSEINLVVSDSYENRLSDVNKEDLWILSRIGIKTVIVDASRIDKHFLCQAIWNDKQVTFAISNAESGVINKNWLLDPENLLIYSKSYPEIPVKHYFDEDELKIKKIQGDSEIEILDDCNGPLNQFGKRLWQQLFEQHTDLHDHITHGDEIASISYSDRYLYSPWTVILVAEVIDGLRQLIGTSWSKPGIKIYSAPKSEADGYQKRALFSDWLDDSMRSNVMESYFAAMDEKCEALVTSKLQHGRYMEITWQKGTKTIIRFDQGVSYWGCANKPPYFDNLSPIETQADDMINLVNRITVKNHKEFPTQIFVKERAL</sequence>
<dbReference type="GO" id="GO:0036297">
    <property type="term" value="P:interstrand cross-link repair"/>
    <property type="evidence" value="ECO:0007669"/>
    <property type="project" value="TreeGrafter"/>
</dbReference>
<dbReference type="GO" id="GO:0043138">
    <property type="term" value="F:3'-5' DNA helicase activity"/>
    <property type="evidence" value="ECO:0007669"/>
    <property type="project" value="TreeGrafter"/>
</dbReference>
<proteinExistence type="predicted"/>
<gene>
    <name evidence="7" type="ORF">A1356_21270</name>
</gene>
<feature type="domain" description="Helicase C-terminal" evidence="6">
    <location>
        <begin position="1001"/>
        <end position="1154"/>
    </location>
</feature>
<dbReference type="SMART" id="SM00487">
    <property type="entry name" value="DEXDc"/>
    <property type="match status" value="1"/>
</dbReference>
<dbReference type="PANTHER" id="PTHR47957">
    <property type="entry name" value="ATP-DEPENDENT HELICASE HRQ1"/>
    <property type="match status" value="1"/>
</dbReference>
<keyword evidence="1" id="KW-0547">Nucleotide-binding</keyword>
<evidence type="ECO:0000259" key="6">
    <source>
        <dbReference type="PROSITE" id="PS51194"/>
    </source>
</evidence>
<dbReference type="Gene3D" id="3.40.50.300">
    <property type="entry name" value="P-loop containing nucleotide triphosphate hydrolases"/>
    <property type="match status" value="2"/>
</dbReference>
<dbReference type="InterPro" id="IPR014001">
    <property type="entry name" value="Helicase_ATP-bd"/>
</dbReference>
<dbReference type="GO" id="GO:0005524">
    <property type="term" value="F:ATP binding"/>
    <property type="evidence" value="ECO:0007669"/>
    <property type="project" value="UniProtKB-KW"/>
</dbReference>
<feature type="compositionally biased region" description="Polar residues" evidence="4">
    <location>
        <begin position="542"/>
        <end position="551"/>
    </location>
</feature>
<feature type="domain" description="Helicase ATP-binding" evidence="5">
    <location>
        <begin position="112"/>
        <end position="317"/>
    </location>
</feature>
<dbReference type="PROSITE" id="PS51192">
    <property type="entry name" value="HELICASE_ATP_BIND_1"/>
    <property type="match status" value="1"/>
</dbReference>
<dbReference type="InterPro" id="IPR001650">
    <property type="entry name" value="Helicase_C-like"/>
</dbReference>